<feature type="region of interest" description="Disordered" evidence="1">
    <location>
        <begin position="12"/>
        <end position="42"/>
    </location>
</feature>
<feature type="compositionally biased region" description="Basic residues" evidence="1">
    <location>
        <begin position="79"/>
        <end position="88"/>
    </location>
</feature>
<organism evidence="2 3">
    <name type="scientific">Sinorhizobium chiapasense</name>
    <dbReference type="NCBI Taxonomy" id="501572"/>
    <lineage>
        <taxon>Bacteria</taxon>
        <taxon>Pseudomonadati</taxon>
        <taxon>Pseudomonadota</taxon>
        <taxon>Alphaproteobacteria</taxon>
        <taxon>Hyphomicrobiales</taxon>
        <taxon>Rhizobiaceae</taxon>
        <taxon>Sinorhizobium/Ensifer group</taxon>
        <taxon>Sinorhizobium</taxon>
    </lineage>
</organism>
<accession>A0ABZ2B4Q8</accession>
<dbReference type="Proteomes" id="UP001432360">
    <property type="component" value="Chromosome"/>
</dbReference>
<protein>
    <submittedName>
        <fullName evidence="2">Uncharacterized protein</fullName>
    </submittedName>
</protein>
<name>A0ABZ2B4Q8_9HYPH</name>
<evidence type="ECO:0000313" key="3">
    <source>
        <dbReference type="Proteomes" id="UP001432360"/>
    </source>
</evidence>
<feature type="region of interest" description="Disordered" evidence="1">
    <location>
        <begin position="67"/>
        <end position="88"/>
    </location>
</feature>
<evidence type="ECO:0000313" key="2">
    <source>
        <dbReference type="EMBL" id="WVT02068.1"/>
    </source>
</evidence>
<sequence>MISTLTILSLDQGNIYAPPPDRGDETTTVEGPVNTPAAEPPRASMRNRITAQFQTVAAVFLHSRSAARSTVQRNASFQTRKRRSRVSK</sequence>
<feature type="compositionally biased region" description="Polar residues" evidence="1">
    <location>
        <begin position="67"/>
        <end position="78"/>
    </location>
</feature>
<reference evidence="2" key="1">
    <citation type="submission" date="2023-08" db="EMBL/GenBank/DDBJ databases">
        <title>Complete genome sequence of Sinorhizobium chiapanecum ITTG S70 isolated from Acaciella angustissima nodules in Chiapas-Mexico.</title>
        <authorList>
            <person name="Rincon-Rosales R."/>
            <person name="Rogel M.A."/>
            <person name="Rincon-Medina C.I."/>
            <person name="Guerrero G."/>
            <person name="Manzano-Gomez L.A."/>
            <person name="Lopez-Lopez A."/>
            <person name="Rincon Molina F.A."/>
            <person name="Martinez-Romero E."/>
        </authorList>
    </citation>
    <scope>NUCLEOTIDE SEQUENCE</scope>
    <source>
        <strain evidence="2">ITTG S70</strain>
    </source>
</reference>
<evidence type="ECO:0000256" key="1">
    <source>
        <dbReference type="SAM" id="MobiDB-lite"/>
    </source>
</evidence>
<gene>
    <name evidence="2" type="ORF">RB548_10990</name>
</gene>
<dbReference type="EMBL" id="CP133148">
    <property type="protein sequence ID" value="WVT02068.1"/>
    <property type="molecule type" value="Genomic_DNA"/>
</dbReference>
<keyword evidence="3" id="KW-1185">Reference proteome</keyword>
<proteinExistence type="predicted"/>
<dbReference type="RefSeq" id="WP_331371354.1">
    <property type="nucleotide sequence ID" value="NZ_CP133148.1"/>
</dbReference>